<proteinExistence type="predicted"/>
<sequence>MAASVLIQLYTAGLQAIFFIDPNQGWPIDQDGAMIPILQIYLPEVPGGMNGFNECKLIQIFS</sequence>
<evidence type="ECO:0000313" key="1">
    <source>
        <dbReference type="EMBL" id="BBP88016.1"/>
    </source>
</evidence>
<organism evidence="1 2">
    <name type="scientific">Bacillus safensis</name>
    <dbReference type="NCBI Taxonomy" id="561879"/>
    <lineage>
        <taxon>Bacteria</taxon>
        <taxon>Bacillati</taxon>
        <taxon>Bacillota</taxon>
        <taxon>Bacilli</taxon>
        <taxon>Bacillales</taxon>
        <taxon>Bacillaceae</taxon>
        <taxon>Bacillus</taxon>
    </lineage>
</organism>
<name>A0A5S9M8Z1_BACIA</name>
<dbReference type="EMBL" id="AP021906">
    <property type="protein sequence ID" value="BBP88016.1"/>
    <property type="molecule type" value="Genomic_DNA"/>
</dbReference>
<dbReference type="Proteomes" id="UP000464658">
    <property type="component" value="Chromosome"/>
</dbReference>
<evidence type="ECO:0000313" key="2">
    <source>
        <dbReference type="Proteomes" id="UP000464658"/>
    </source>
</evidence>
<protein>
    <submittedName>
        <fullName evidence="1">Uncharacterized protein</fullName>
    </submittedName>
</protein>
<reference evidence="1 2" key="1">
    <citation type="submission" date="2019-12" db="EMBL/GenBank/DDBJ databases">
        <title>Full genome sequence of a Bacillus safensis strain isolated from commercially available natto in Indonesia.</title>
        <authorList>
            <person name="Yoshida M."/>
            <person name="Uomi M."/>
            <person name="Waturangi D."/>
            <person name="Ekaputri J.J."/>
            <person name="Setiamarga D.H.E."/>
        </authorList>
    </citation>
    <scope>NUCLEOTIDE SEQUENCE [LARGE SCALE GENOMIC DNA]</scope>
    <source>
        <strain evidence="1 2">IDN1</strain>
    </source>
</reference>
<accession>A0A5S9M8Z1</accession>
<dbReference type="AlphaFoldDB" id="A0A5S9M8Z1"/>
<gene>
    <name evidence="1" type="ORF">BsIDN1_16340</name>
</gene>